<accession>A0ABS3QDK7</accession>
<evidence type="ECO:0000313" key="1">
    <source>
        <dbReference type="EMBL" id="MBO2008904.1"/>
    </source>
</evidence>
<evidence type="ECO:0008006" key="3">
    <source>
        <dbReference type="Google" id="ProtNLM"/>
    </source>
</evidence>
<evidence type="ECO:0000313" key="2">
    <source>
        <dbReference type="Proteomes" id="UP000664369"/>
    </source>
</evidence>
<sequence>MTNRELRNALLERLASYLAPYGFVLNKALAEFTKRSAEGWEKFQLIYLVRSNGWEINPAMLIRINTVEDIYHKASYFETKCHKTTPTVGIPLEDFINDGKGYRFDLNSEADIERCYQNIMMLFKKVVVPFFSQYNDIEQLDKEVNIENRESIFSWAIYKGSLGIILAKLVDNPKYNQLEEKHRIYYQQFADGFYLDEYEGVAKVLRIMNL</sequence>
<proteinExistence type="predicted"/>
<dbReference type="Proteomes" id="UP000664369">
    <property type="component" value="Unassembled WGS sequence"/>
</dbReference>
<gene>
    <name evidence="1" type="ORF">J4E00_07560</name>
</gene>
<comment type="caution">
    <text evidence="1">The sequence shown here is derived from an EMBL/GenBank/DDBJ whole genome shotgun (WGS) entry which is preliminary data.</text>
</comment>
<dbReference type="RefSeq" id="WP_208174538.1">
    <property type="nucleotide sequence ID" value="NZ_JAGETZ010000003.1"/>
</dbReference>
<reference evidence="1 2" key="1">
    <citation type="submission" date="2021-03" db="EMBL/GenBank/DDBJ databases">
        <authorList>
            <person name="Kim M.K."/>
        </authorList>
    </citation>
    <scope>NUCLEOTIDE SEQUENCE [LARGE SCALE GENOMIC DNA]</scope>
    <source>
        <strain evidence="1 2">BT442</strain>
    </source>
</reference>
<name>A0ABS3QDK7_9BACT</name>
<organism evidence="1 2">
    <name type="scientific">Hymenobacter negativus</name>
    <dbReference type="NCBI Taxonomy" id="2795026"/>
    <lineage>
        <taxon>Bacteria</taxon>
        <taxon>Pseudomonadati</taxon>
        <taxon>Bacteroidota</taxon>
        <taxon>Cytophagia</taxon>
        <taxon>Cytophagales</taxon>
        <taxon>Hymenobacteraceae</taxon>
        <taxon>Hymenobacter</taxon>
    </lineage>
</organism>
<protein>
    <recommendedName>
        <fullName evidence="3">DUF4304 domain-containing protein</fullName>
    </recommendedName>
</protein>
<dbReference type="EMBL" id="JAGETZ010000003">
    <property type="protein sequence ID" value="MBO2008904.1"/>
    <property type="molecule type" value="Genomic_DNA"/>
</dbReference>
<keyword evidence="2" id="KW-1185">Reference proteome</keyword>